<proteinExistence type="predicted"/>
<evidence type="ECO:0000313" key="1">
    <source>
        <dbReference type="EMBL" id="RKQ90526.1"/>
    </source>
</evidence>
<dbReference type="EMBL" id="RBIL01000001">
    <property type="protein sequence ID" value="RKQ90526.1"/>
    <property type="molecule type" value="Genomic_DNA"/>
</dbReference>
<dbReference type="AlphaFoldDB" id="A0A660L831"/>
<gene>
    <name evidence="1" type="ORF">C8N24_0331</name>
</gene>
<organism evidence="1 2">
    <name type="scientific">Solirubrobacter pauli</name>
    <dbReference type="NCBI Taxonomy" id="166793"/>
    <lineage>
        <taxon>Bacteria</taxon>
        <taxon>Bacillati</taxon>
        <taxon>Actinomycetota</taxon>
        <taxon>Thermoleophilia</taxon>
        <taxon>Solirubrobacterales</taxon>
        <taxon>Solirubrobacteraceae</taxon>
        <taxon>Solirubrobacter</taxon>
    </lineage>
</organism>
<name>A0A660L831_9ACTN</name>
<dbReference type="RefSeq" id="WP_121247281.1">
    <property type="nucleotide sequence ID" value="NZ_RBIL01000001.1"/>
</dbReference>
<sequence>MSSPTLAQRAATRALAAEFGPALIWSLEHNDAGTQLIWTDTTPTLAMLVDLDGAISSPLGGDPERWNREADHFDRARVTNAARRTLEAVERAVPVTYI</sequence>
<keyword evidence="2" id="KW-1185">Reference proteome</keyword>
<evidence type="ECO:0000313" key="2">
    <source>
        <dbReference type="Proteomes" id="UP000278962"/>
    </source>
</evidence>
<dbReference type="Proteomes" id="UP000278962">
    <property type="component" value="Unassembled WGS sequence"/>
</dbReference>
<comment type="caution">
    <text evidence="1">The sequence shown here is derived from an EMBL/GenBank/DDBJ whole genome shotgun (WGS) entry which is preliminary data.</text>
</comment>
<reference evidence="1 2" key="1">
    <citation type="submission" date="2018-10" db="EMBL/GenBank/DDBJ databases">
        <title>Genomic Encyclopedia of Archaeal and Bacterial Type Strains, Phase II (KMG-II): from individual species to whole genera.</title>
        <authorList>
            <person name="Goeker M."/>
        </authorList>
    </citation>
    <scope>NUCLEOTIDE SEQUENCE [LARGE SCALE GENOMIC DNA]</scope>
    <source>
        <strain evidence="1 2">DSM 14954</strain>
    </source>
</reference>
<accession>A0A660L831</accession>
<protein>
    <submittedName>
        <fullName evidence="1">Uncharacterized protein</fullName>
    </submittedName>
</protein>